<keyword evidence="2" id="KW-1185">Reference proteome</keyword>
<evidence type="ECO:0000313" key="2">
    <source>
        <dbReference type="Proteomes" id="UP000054370"/>
    </source>
</evidence>
<dbReference type="Proteomes" id="UP000054370">
    <property type="component" value="Unassembled WGS sequence"/>
</dbReference>
<dbReference type="RefSeq" id="WP_039470194.1">
    <property type="nucleotide sequence ID" value="NZ_JADDMN010000001.1"/>
</dbReference>
<protein>
    <recommendedName>
        <fullName evidence="3">NTF2 fold immunity protein domain-containing protein</fullName>
    </recommendedName>
</protein>
<gene>
    <name evidence="1" type="ORF">AL548_015390</name>
</gene>
<dbReference type="EMBL" id="LOSH02000004">
    <property type="protein sequence ID" value="PNM69163.1"/>
    <property type="molecule type" value="Genomic_DNA"/>
</dbReference>
<reference evidence="1" key="1">
    <citation type="submission" date="2017-12" db="EMBL/GenBank/DDBJ databases">
        <title>FDA dAtabase for Regulatory Grade micrObial Sequences (FDA-ARGOS): Supporting development and validation of Infectious Disease Dx tests.</title>
        <authorList>
            <person name="Hoffmann M."/>
            <person name="Allard M."/>
            <person name="Evans P."/>
            <person name="Brown E."/>
            <person name="Tallon L.J."/>
            <person name="Sadzewicz L."/>
            <person name="Sengamalay N."/>
            <person name="Ott S."/>
            <person name="Godinez A."/>
            <person name="Nagaraj S."/>
            <person name="Vavikolanu K."/>
            <person name="Aluvathingal J."/>
            <person name="Nadendla S."/>
            <person name="Hobson J."/>
            <person name="Sichtig H."/>
        </authorList>
    </citation>
    <scope>NUCLEOTIDE SEQUENCE [LARGE SCALE GENOMIC DNA]</scope>
    <source>
        <strain evidence="1">FDAARGOS_118</strain>
    </source>
</reference>
<evidence type="ECO:0008006" key="3">
    <source>
        <dbReference type="Google" id="ProtNLM"/>
    </source>
</evidence>
<proteinExistence type="predicted"/>
<sequence>MKFIDSFISWLITLCSRNTFESPRLLVKSYLIDYKDWNDKAYKLTKSEVKHSGGAMQLANELYTKNILSKYCQSDFVGEPIAFGSESSHDPENETIVTEEMIENRAIITTKHTDSTGFVTDYEYRMKKSNNGKWFLEAVDYVDSDGKYPGL</sequence>
<evidence type="ECO:0000313" key="1">
    <source>
        <dbReference type="EMBL" id="PNM69163.1"/>
    </source>
</evidence>
<comment type="caution">
    <text evidence="1">The sequence shown here is derived from an EMBL/GenBank/DDBJ whole genome shotgun (WGS) entry which is preliminary data.</text>
</comment>
<organism evidence="1 2">
    <name type="scientific">Vibrio vulnificus</name>
    <dbReference type="NCBI Taxonomy" id="672"/>
    <lineage>
        <taxon>Bacteria</taxon>
        <taxon>Pseudomonadati</taxon>
        <taxon>Pseudomonadota</taxon>
        <taxon>Gammaproteobacteria</taxon>
        <taxon>Vibrionales</taxon>
        <taxon>Vibrionaceae</taxon>
        <taxon>Vibrio</taxon>
    </lineage>
</organism>
<name>A0ABX4X0G6_VIBVL</name>
<accession>A0ABX4X0G6</accession>